<dbReference type="RefSeq" id="WP_110450533.1">
    <property type="nucleotide sequence ID" value="NZ_CP029479.1"/>
</dbReference>
<dbReference type="OrthoDB" id="7172697at2"/>
<proteinExistence type="predicted"/>
<organism evidence="1 2">
    <name type="scientific">Phenylobacterium parvum</name>
    <dbReference type="NCBI Taxonomy" id="2201350"/>
    <lineage>
        <taxon>Bacteria</taxon>
        <taxon>Pseudomonadati</taxon>
        <taxon>Pseudomonadota</taxon>
        <taxon>Alphaproteobacteria</taxon>
        <taxon>Caulobacterales</taxon>
        <taxon>Caulobacteraceae</taxon>
        <taxon>Phenylobacterium</taxon>
    </lineage>
</organism>
<dbReference type="Proteomes" id="UP000247763">
    <property type="component" value="Chromosome"/>
</dbReference>
<name>A0A2Z3HUZ4_9CAUL</name>
<dbReference type="AlphaFoldDB" id="A0A2Z3HUZ4"/>
<keyword evidence="1" id="KW-0969">Cilium</keyword>
<dbReference type="Gene3D" id="1.10.287.1700">
    <property type="match status" value="1"/>
</dbReference>
<accession>A0A2Z3HUZ4</accession>
<dbReference type="EMBL" id="CP029479">
    <property type="protein sequence ID" value="AWM77966.1"/>
    <property type="molecule type" value="Genomic_DNA"/>
</dbReference>
<evidence type="ECO:0000313" key="2">
    <source>
        <dbReference type="Proteomes" id="UP000247763"/>
    </source>
</evidence>
<sequence length="141" mass="15875">MSWEKSLIRIAGYDVEIRQKRLAEVVLRREAAEMRLLMIDAEQEAEAAFIRSRPEAAFHQSAYLAGCKARRLNIRAEIDLILAEESGARDALAEAFEAQKKYEHVADGMARRRLREAARRETAELDELGVRQAGRPAPGGV</sequence>
<reference evidence="2" key="1">
    <citation type="submission" date="2018-05" db="EMBL/GenBank/DDBJ databases">
        <title>Genome sequencing of Phenylobacterium sp. HYN0004.</title>
        <authorList>
            <person name="Yi H."/>
            <person name="Baek C."/>
        </authorList>
    </citation>
    <scope>NUCLEOTIDE SEQUENCE [LARGE SCALE GENOMIC DNA]</scope>
    <source>
        <strain evidence="2">HYN0004</strain>
    </source>
</reference>
<keyword evidence="1" id="KW-0282">Flagellum</keyword>
<dbReference type="KEGG" id="phb:HYN04_09475"/>
<gene>
    <name evidence="1" type="ORF">HYN04_09475</name>
</gene>
<keyword evidence="2" id="KW-1185">Reference proteome</keyword>
<protein>
    <submittedName>
        <fullName evidence="1">Flagellar export protein FliJ</fullName>
    </submittedName>
</protein>
<dbReference type="InterPro" id="IPR053716">
    <property type="entry name" value="Flag_assembly_chemotaxis_eff"/>
</dbReference>
<keyword evidence="1" id="KW-0966">Cell projection</keyword>
<evidence type="ECO:0000313" key="1">
    <source>
        <dbReference type="EMBL" id="AWM77966.1"/>
    </source>
</evidence>